<dbReference type="EMBL" id="FNZR01000001">
    <property type="protein sequence ID" value="SEK34115.1"/>
    <property type="molecule type" value="Genomic_DNA"/>
</dbReference>
<organism evidence="1 2">
    <name type="scientific">Parapedobacter koreensis</name>
    <dbReference type="NCBI Taxonomy" id="332977"/>
    <lineage>
        <taxon>Bacteria</taxon>
        <taxon>Pseudomonadati</taxon>
        <taxon>Bacteroidota</taxon>
        <taxon>Sphingobacteriia</taxon>
        <taxon>Sphingobacteriales</taxon>
        <taxon>Sphingobacteriaceae</taxon>
        <taxon>Parapedobacter</taxon>
    </lineage>
</organism>
<evidence type="ECO:0000313" key="1">
    <source>
        <dbReference type="EMBL" id="SEK34115.1"/>
    </source>
</evidence>
<protein>
    <recommendedName>
        <fullName evidence="3">Histidinol phosphatase</fullName>
    </recommendedName>
</protein>
<dbReference type="InterPro" id="IPR046249">
    <property type="entry name" value="DUF6282"/>
</dbReference>
<dbReference type="Gene3D" id="3.20.20.140">
    <property type="entry name" value="Metal-dependent hydrolases"/>
    <property type="match status" value="1"/>
</dbReference>
<dbReference type="InterPro" id="IPR032466">
    <property type="entry name" value="Metal_Hydrolase"/>
</dbReference>
<dbReference type="AlphaFoldDB" id="A0A1H7GE85"/>
<gene>
    <name evidence="1" type="ORF">SAMN05421740_101601</name>
</gene>
<dbReference type="Pfam" id="PF19799">
    <property type="entry name" value="DUF6282"/>
    <property type="match status" value="1"/>
</dbReference>
<evidence type="ECO:0000313" key="2">
    <source>
        <dbReference type="Proteomes" id="UP000198916"/>
    </source>
</evidence>
<reference evidence="2" key="1">
    <citation type="submission" date="2016-10" db="EMBL/GenBank/DDBJ databases">
        <authorList>
            <person name="Varghese N."/>
            <person name="Submissions S."/>
        </authorList>
    </citation>
    <scope>NUCLEOTIDE SEQUENCE [LARGE SCALE GENOMIC DNA]</scope>
    <source>
        <strain evidence="2">Jip14</strain>
    </source>
</reference>
<dbReference type="Proteomes" id="UP000198916">
    <property type="component" value="Unassembled WGS sequence"/>
</dbReference>
<proteinExistence type="predicted"/>
<sequence>METYIKTRNTLLCLAINLIATFISVSVCRAQFPEKNESAYLLQGAIDFHVHSAPDFFDRSLTDLELAELAERKGMSAFVIKNHFISTVDRAMLVNSRFEKIKAYGGVVLNRSVGGINPAAVEWMCKMSPVYGKIVWFPTLDAAFHKRIVKDSTAGLSVVDPNRISAKTIEVLKIIARENLVLATGHLSAEEMVALVKEAVRQGVANILITHCLADWPNLTHAQMTELAKAGALLELTYLSYLSGPQAPVNFLKNSKHVSMQTMAEAIKTIGAEHFIISSDLGQTGNPIPPDGMKLFIAMLMENGITAEEVRWMIRRNPARLLGIE</sequence>
<dbReference type="SUPFAM" id="SSF51556">
    <property type="entry name" value="Metallo-dependent hydrolases"/>
    <property type="match status" value="1"/>
</dbReference>
<evidence type="ECO:0008006" key="3">
    <source>
        <dbReference type="Google" id="ProtNLM"/>
    </source>
</evidence>
<keyword evidence="2" id="KW-1185">Reference proteome</keyword>
<dbReference type="STRING" id="332977.SAMN05421740_101601"/>
<accession>A0A1H7GE85</accession>
<name>A0A1H7GE85_9SPHI</name>